<feature type="transmembrane region" description="Helical" evidence="1">
    <location>
        <begin position="138"/>
        <end position="160"/>
    </location>
</feature>
<keyword evidence="3" id="KW-1185">Reference proteome</keyword>
<organism evidence="2 3">
    <name type="scientific">Asanoa hainanensis</name>
    <dbReference type="NCBI Taxonomy" id="560556"/>
    <lineage>
        <taxon>Bacteria</taxon>
        <taxon>Bacillati</taxon>
        <taxon>Actinomycetota</taxon>
        <taxon>Actinomycetes</taxon>
        <taxon>Micromonosporales</taxon>
        <taxon>Micromonosporaceae</taxon>
        <taxon>Asanoa</taxon>
    </lineage>
</organism>
<keyword evidence="1" id="KW-0812">Transmembrane</keyword>
<feature type="transmembrane region" description="Helical" evidence="1">
    <location>
        <begin position="20"/>
        <end position="40"/>
    </location>
</feature>
<evidence type="ECO:0000313" key="3">
    <source>
        <dbReference type="Proteomes" id="UP000198362"/>
    </source>
</evidence>
<dbReference type="Proteomes" id="UP000198362">
    <property type="component" value="Unassembled WGS sequence"/>
</dbReference>
<proteinExistence type="predicted"/>
<feature type="transmembrane region" description="Helical" evidence="1">
    <location>
        <begin position="167"/>
        <end position="187"/>
    </location>
</feature>
<feature type="transmembrane region" description="Helical" evidence="1">
    <location>
        <begin position="84"/>
        <end position="107"/>
    </location>
</feature>
<dbReference type="AlphaFoldDB" id="A0A239P6G5"/>
<feature type="transmembrane region" description="Helical" evidence="1">
    <location>
        <begin position="207"/>
        <end position="226"/>
    </location>
</feature>
<keyword evidence="1" id="KW-1133">Transmembrane helix</keyword>
<keyword evidence="1" id="KW-0472">Membrane</keyword>
<name>A0A239P6G5_9ACTN</name>
<evidence type="ECO:0000313" key="2">
    <source>
        <dbReference type="EMBL" id="SNT62671.1"/>
    </source>
</evidence>
<protein>
    <submittedName>
        <fullName evidence="2">Uncharacterized protein</fullName>
    </submittedName>
</protein>
<dbReference type="OrthoDB" id="3209791at2"/>
<dbReference type="RefSeq" id="WP_089253856.1">
    <property type="nucleotide sequence ID" value="NZ_FZPH01000014.1"/>
</dbReference>
<evidence type="ECO:0000256" key="1">
    <source>
        <dbReference type="SAM" id="Phobius"/>
    </source>
</evidence>
<dbReference type="EMBL" id="FZPH01000014">
    <property type="protein sequence ID" value="SNT62671.1"/>
    <property type="molecule type" value="Genomic_DNA"/>
</dbReference>
<reference evidence="2 3" key="1">
    <citation type="submission" date="2017-06" db="EMBL/GenBank/DDBJ databases">
        <authorList>
            <person name="Kim H.J."/>
            <person name="Triplett B.A."/>
        </authorList>
    </citation>
    <scope>NUCLEOTIDE SEQUENCE [LARGE SCALE GENOMIC DNA]</scope>
    <source>
        <strain evidence="2 3">CGMCC 4.5593</strain>
    </source>
</reference>
<accession>A0A239P6G5</accession>
<sequence length="231" mass="25064">MNRIVDVARMHTVAWVNQLLWPWGIMTASLLINILIFASIDEASPGKTSTGGLSSLYVVSAIIAGVSISQVFPFALGMGVTRRTFYLATTLVNLTQALLYGVLLYLLNLIEGGTGGFGIGLHFFRIPYIDVSNGLLQILVYAVPFLFLNFLCIFAAVWYVRFGTNGLFATLAATIVVFGLLAALVTWQGWWGDVWHWLSTQHQISLLVGWPALVAGLAALGGMAAIRRANA</sequence>
<feature type="transmembrane region" description="Helical" evidence="1">
    <location>
        <begin position="52"/>
        <end position="72"/>
    </location>
</feature>
<gene>
    <name evidence="2" type="ORF">SAMN05421812_114148</name>
</gene>